<dbReference type="OrthoDB" id="207218at2759"/>
<keyword evidence="2" id="KW-0472">Membrane</keyword>
<feature type="compositionally biased region" description="Basic and acidic residues" evidence="1">
    <location>
        <begin position="532"/>
        <end position="542"/>
    </location>
</feature>
<feature type="region of interest" description="Disordered" evidence="1">
    <location>
        <begin position="484"/>
        <end position="506"/>
    </location>
</feature>
<evidence type="ECO:0000256" key="1">
    <source>
        <dbReference type="SAM" id="MobiDB-lite"/>
    </source>
</evidence>
<sequence length="542" mass="61023">MASLYERLRACLDPAQIVLLEIGILVVVWLTVGTVVFALNQPNFDAIADRWIYSFFFCVNAGLGVGNVPLEPTRWYTKIIASAFCFVGHTMVIGGAAVYFAVQSDTVMKKVALSPVREEQVRRQRLLYHFSIFLFFVLVGVVIAFTTAQLSGWMMAFEFSVTMLTSAGLVEGVEDDSDWICQALWMLAGIPFSIAFFSELSAYVWHVARHHRHRRHHRQHGFSESTTQPLQDRSTDSMPATEYIYLERLARAAGYLRERDAVPTENVELEDLQATLQVGELIVSLIIWWLAGTLFYYLYQGFSLVYSFYYAINVGLGIGNCPYQPDKTWSRLYTIFHCIAGSSLIYGGVSTVFKEATERLRQRMDDDDVSTDSEDDESEEAQLGRVYIYGVIYVICLLLGIPVAWVCGYTKWYDVVEFTITYMTTAGLLSFDRDNSHGPIYFVSACYIALAIPVAAVFISELASEAFVHREHRVISDRIRESEDSAAGGFQPPPAPPPSGQKKTNVRVPSAYARFLRGVKRRVGFSRSSSSSERRPSADREA</sequence>
<comment type="caution">
    <text evidence="3">The sequence shown here is derived from an EMBL/GenBank/DDBJ whole genome shotgun (WGS) entry which is preliminary data.</text>
</comment>
<name>A0A8J2WI99_9STRA</name>
<feature type="transmembrane region" description="Helical" evidence="2">
    <location>
        <begin position="440"/>
        <end position="463"/>
    </location>
</feature>
<feature type="transmembrane region" description="Helical" evidence="2">
    <location>
        <begin position="17"/>
        <end position="39"/>
    </location>
</feature>
<feature type="transmembrane region" description="Helical" evidence="2">
    <location>
        <begin position="183"/>
        <end position="205"/>
    </location>
</feature>
<reference evidence="3" key="1">
    <citation type="submission" date="2021-11" db="EMBL/GenBank/DDBJ databases">
        <authorList>
            <consortium name="Genoscope - CEA"/>
            <person name="William W."/>
        </authorList>
    </citation>
    <scope>NUCLEOTIDE SEQUENCE</scope>
</reference>
<evidence type="ECO:0000256" key="2">
    <source>
        <dbReference type="SAM" id="Phobius"/>
    </source>
</evidence>
<feature type="transmembrane region" description="Helical" evidence="2">
    <location>
        <begin position="76"/>
        <end position="102"/>
    </location>
</feature>
<keyword evidence="2" id="KW-1133">Transmembrane helix</keyword>
<accession>A0A8J2WI99</accession>
<feature type="region of interest" description="Disordered" evidence="1">
    <location>
        <begin position="216"/>
        <end position="235"/>
    </location>
</feature>
<dbReference type="Proteomes" id="UP000789595">
    <property type="component" value="Unassembled WGS sequence"/>
</dbReference>
<evidence type="ECO:0000313" key="3">
    <source>
        <dbReference type="EMBL" id="CAH0369630.1"/>
    </source>
</evidence>
<dbReference type="AlphaFoldDB" id="A0A8J2WI99"/>
<organism evidence="3 4">
    <name type="scientific">Pelagomonas calceolata</name>
    <dbReference type="NCBI Taxonomy" id="35677"/>
    <lineage>
        <taxon>Eukaryota</taxon>
        <taxon>Sar</taxon>
        <taxon>Stramenopiles</taxon>
        <taxon>Ochrophyta</taxon>
        <taxon>Pelagophyceae</taxon>
        <taxon>Pelagomonadales</taxon>
        <taxon>Pelagomonadaceae</taxon>
        <taxon>Pelagomonas</taxon>
    </lineage>
</organism>
<keyword evidence="2" id="KW-0812">Transmembrane</keyword>
<dbReference type="SUPFAM" id="SSF81324">
    <property type="entry name" value="Voltage-gated potassium channels"/>
    <property type="match status" value="1"/>
</dbReference>
<gene>
    <name evidence="3" type="ORF">PECAL_2P27580</name>
</gene>
<proteinExistence type="predicted"/>
<evidence type="ECO:0000313" key="4">
    <source>
        <dbReference type="Proteomes" id="UP000789595"/>
    </source>
</evidence>
<feature type="transmembrane region" description="Helical" evidence="2">
    <location>
        <begin position="332"/>
        <end position="353"/>
    </location>
</feature>
<protein>
    <recommendedName>
        <fullName evidence="5">Potassium channel domain-containing protein</fullName>
    </recommendedName>
</protein>
<feature type="region of interest" description="Disordered" evidence="1">
    <location>
        <begin position="523"/>
        <end position="542"/>
    </location>
</feature>
<feature type="transmembrane region" description="Helical" evidence="2">
    <location>
        <begin position="126"/>
        <end position="148"/>
    </location>
</feature>
<feature type="compositionally biased region" description="Polar residues" evidence="1">
    <location>
        <begin position="222"/>
        <end position="235"/>
    </location>
</feature>
<feature type="transmembrane region" description="Helical" evidence="2">
    <location>
        <begin position="51"/>
        <end position="70"/>
    </location>
</feature>
<feature type="transmembrane region" description="Helical" evidence="2">
    <location>
        <begin position="386"/>
        <end position="405"/>
    </location>
</feature>
<keyword evidence="4" id="KW-1185">Reference proteome</keyword>
<dbReference type="EMBL" id="CAKKNE010000002">
    <property type="protein sequence ID" value="CAH0369630.1"/>
    <property type="molecule type" value="Genomic_DNA"/>
</dbReference>
<evidence type="ECO:0008006" key="5">
    <source>
        <dbReference type="Google" id="ProtNLM"/>
    </source>
</evidence>
<feature type="transmembrane region" description="Helical" evidence="2">
    <location>
        <begin position="281"/>
        <end position="299"/>
    </location>
</feature>
<dbReference type="Gene3D" id="1.10.287.70">
    <property type="match status" value="1"/>
</dbReference>